<comment type="caution">
    <text evidence="1">The sequence shown here is derived from an EMBL/GenBank/DDBJ whole genome shotgun (WGS) entry which is preliminary data.</text>
</comment>
<name>X1GPS9_9ZZZZ</name>
<organism evidence="1">
    <name type="scientific">marine sediment metagenome</name>
    <dbReference type="NCBI Taxonomy" id="412755"/>
    <lineage>
        <taxon>unclassified sequences</taxon>
        <taxon>metagenomes</taxon>
        <taxon>ecological metagenomes</taxon>
    </lineage>
</organism>
<feature type="non-terminal residue" evidence="1">
    <location>
        <position position="78"/>
    </location>
</feature>
<dbReference type="EMBL" id="BARU01017339">
    <property type="protein sequence ID" value="GAH59202.1"/>
    <property type="molecule type" value="Genomic_DNA"/>
</dbReference>
<dbReference type="AlphaFoldDB" id="X1GPS9"/>
<evidence type="ECO:0000313" key="1">
    <source>
        <dbReference type="EMBL" id="GAH59202.1"/>
    </source>
</evidence>
<protein>
    <submittedName>
        <fullName evidence="1">Uncharacterized protein</fullName>
    </submittedName>
</protein>
<sequence>MVEKELLSQITDINEYKTEIAKNYTAFLAQYHEIFSDLINGSNFDFAIYDSFGAYDDESPVDIFNVLCNRHGIEIKPG</sequence>
<proteinExistence type="predicted"/>
<gene>
    <name evidence="1" type="ORF">S03H2_28776</name>
</gene>
<accession>X1GPS9</accession>
<reference evidence="1" key="1">
    <citation type="journal article" date="2014" name="Front. Microbiol.">
        <title>High frequency of phylogenetically diverse reductive dehalogenase-homologous genes in deep subseafloor sedimentary metagenomes.</title>
        <authorList>
            <person name="Kawai M."/>
            <person name="Futagami T."/>
            <person name="Toyoda A."/>
            <person name="Takaki Y."/>
            <person name="Nishi S."/>
            <person name="Hori S."/>
            <person name="Arai W."/>
            <person name="Tsubouchi T."/>
            <person name="Morono Y."/>
            <person name="Uchiyama I."/>
            <person name="Ito T."/>
            <person name="Fujiyama A."/>
            <person name="Inagaki F."/>
            <person name="Takami H."/>
        </authorList>
    </citation>
    <scope>NUCLEOTIDE SEQUENCE</scope>
    <source>
        <strain evidence="1">Expedition CK06-06</strain>
    </source>
</reference>